<reference evidence="11" key="1">
    <citation type="submission" date="2020-08" db="EMBL/GenBank/DDBJ databases">
        <title>Genome public.</title>
        <authorList>
            <person name="Liu C."/>
            <person name="Sun Q."/>
        </authorList>
    </citation>
    <scope>NUCLEOTIDE SEQUENCE</scope>
    <source>
        <strain evidence="11">NSJ-53</strain>
    </source>
</reference>
<dbReference type="AlphaFoldDB" id="A0A926D2H8"/>
<dbReference type="HAMAP" id="MF_01925">
    <property type="entry name" value="P5C_reductase"/>
    <property type="match status" value="1"/>
</dbReference>
<dbReference type="GO" id="GO:0004735">
    <property type="term" value="F:pyrroline-5-carboxylate reductase activity"/>
    <property type="evidence" value="ECO:0007669"/>
    <property type="project" value="UniProtKB-UniRule"/>
</dbReference>
<protein>
    <recommendedName>
        <fullName evidence="6 7">Pyrroline-5-carboxylate reductase</fullName>
        <shortName evidence="6">P5C reductase</shortName>
        <shortName evidence="6">P5CR</shortName>
        <ecNumber evidence="6 7">1.5.1.2</ecNumber>
    </recommendedName>
    <alternativeName>
        <fullName evidence="6">PCA reductase</fullName>
    </alternativeName>
</protein>
<dbReference type="Pfam" id="PF03807">
    <property type="entry name" value="F420_oxidored"/>
    <property type="match status" value="1"/>
</dbReference>
<evidence type="ECO:0000256" key="3">
    <source>
        <dbReference type="ARBA" id="ARBA00022857"/>
    </source>
</evidence>
<evidence type="ECO:0000256" key="6">
    <source>
        <dbReference type="HAMAP-Rule" id="MF_01925"/>
    </source>
</evidence>
<feature type="binding site" evidence="8">
    <location>
        <position position="56"/>
    </location>
    <ligand>
        <name>NADPH</name>
        <dbReference type="ChEBI" id="CHEBI:57783"/>
    </ligand>
</feature>
<evidence type="ECO:0000256" key="7">
    <source>
        <dbReference type="NCBIfam" id="TIGR00112"/>
    </source>
</evidence>
<dbReference type="FunFam" id="1.10.3730.10:FF:000001">
    <property type="entry name" value="Pyrroline-5-carboxylate reductase"/>
    <property type="match status" value="1"/>
</dbReference>
<feature type="domain" description="Pyrroline-5-carboxylate reductase catalytic N-terminal" evidence="9">
    <location>
        <begin position="3"/>
        <end position="98"/>
    </location>
</feature>
<dbReference type="InterPro" id="IPR028939">
    <property type="entry name" value="P5C_Rdtase_cat_N"/>
</dbReference>
<dbReference type="EC" id="1.5.1.2" evidence="6 7"/>
<comment type="similarity">
    <text evidence="1 6">Belongs to the pyrroline-5-carboxylate reductase family.</text>
</comment>
<feature type="binding site" evidence="8">
    <location>
        <begin position="69"/>
        <end position="72"/>
    </location>
    <ligand>
        <name>NADP(+)</name>
        <dbReference type="ChEBI" id="CHEBI:58349"/>
    </ligand>
</feature>
<feature type="domain" description="Pyrroline-5-carboxylate reductase dimerisation" evidence="10">
    <location>
        <begin position="160"/>
        <end position="264"/>
    </location>
</feature>
<accession>A0A926D2H8</accession>
<keyword evidence="4 6" id="KW-0560">Oxidoreductase</keyword>
<keyword evidence="3 6" id="KW-0521">NADP</keyword>
<evidence type="ECO:0000256" key="5">
    <source>
        <dbReference type="ARBA" id="ARBA00058118"/>
    </source>
</evidence>
<keyword evidence="6" id="KW-0028">Amino-acid biosynthesis</keyword>
<dbReference type="GO" id="GO:0055129">
    <property type="term" value="P:L-proline biosynthetic process"/>
    <property type="evidence" value="ECO:0007669"/>
    <property type="project" value="UniProtKB-UniRule"/>
</dbReference>
<dbReference type="InterPro" id="IPR036291">
    <property type="entry name" value="NAD(P)-bd_dom_sf"/>
</dbReference>
<evidence type="ECO:0000313" key="11">
    <source>
        <dbReference type="EMBL" id="MBC8531205.1"/>
    </source>
</evidence>
<dbReference type="RefSeq" id="WP_249315400.1">
    <property type="nucleotide sequence ID" value="NZ_JACRSR010000001.1"/>
</dbReference>
<organism evidence="11 12">
    <name type="scientific">Gehongia tenuis</name>
    <dbReference type="NCBI Taxonomy" id="2763655"/>
    <lineage>
        <taxon>Bacteria</taxon>
        <taxon>Bacillati</taxon>
        <taxon>Bacillota</taxon>
        <taxon>Clostridia</taxon>
        <taxon>Christensenellales</taxon>
        <taxon>Christensenellaceae</taxon>
        <taxon>Gehongia</taxon>
    </lineage>
</organism>
<dbReference type="PANTHER" id="PTHR11645:SF0">
    <property type="entry name" value="PYRROLINE-5-CARBOXYLATE REDUCTASE 3"/>
    <property type="match status" value="1"/>
</dbReference>
<evidence type="ECO:0000256" key="2">
    <source>
        <dbReference type="ARBA" id="ARBA00022650"/>
    </source>
</evidence>
<evidence type="ECO:0000259" key="9">
    <source>
        <dbReference type="Pfam" id="PF03807"/>
    </source>
</evidence>
<dbReference type="NCBIfam" id="TIGR00112">
    <property type="entry name" value="proC"/>
    <property type="match status" value="1"/>
</dbReference>
<evidence type="ECO:0000256" key="8">
    <source>
        <dbReference type="PIRSR" id="PIRSR000193-1"/>
    </source>
</evidence>
<dbReference type="InterPro" id="IPR008927">
    <property type="entry name" value="6-PGluconate_DH-like_C_sf"/>
</dbReference>
<name>A0A926D2H8_9FIRM</name>
<dbReference type="Proteomes" id="UP000623172">
    <property type="component" value="Unassembled WGS sequence"/>
</dbReference>
<comment type="caution">
    <text evidence="11">The sequence shown here is derived from an EMBL/GenBank/DDBJ whole genome shotgun (WGS) entry which is preliminary data.</text>
</comment>
<feature type="binding site" evidence="8">
    <location>
        <begin position="7"/>
        <end position="12"/>
    </location>
    <ligand>
        <name>NADP(+)</name>
        <dbReference type="ChEBI" id="CHEBI:58349"/>
    </ligand>
</feature>
<comment type="subcellular location">
    <subcellularLocation>
        <location evidence="6">Cytoplasm</location>
    </subcellularLocation>
</comment>
<dbReference type="InterPro" id="IPR029036">
    <property type="entry name" value="P5CR_dimer"/>
</dbReference>
<dbReference type="PANTHER" id="PTHR11645">
    <property type="entry name" value="PYRROLINE-5-CARBOXYLATE REDUCTASE"/>
    <property type="match status" value="1"/>
</dbReference>
<dbReference type="Gene3D" id="1.10.3730.10">
    <property type="entry name" value="ProC C-terminal domain-like"/>
    <property type="match status" value="1"/>
</dbReference>
<proteinExistence type="inferred from homology"/>
<dbReference type="SUPFAM" id="SSF48179">
    <property type="entry name" value="6-phosphogluconate dehydrogenase C-terminal domain-like"/>
    <property type="match status" value="1"/>
</dbReference>
<evidence type="ECO:0000256" key="1">
    <source>
        <dbReference type="ARBA" id="ARBA00005525"/>
    </source>
</evidence>
<evidence type="ECO:0000256" key="4">
    <source>
        <dbReference type="ARBA" id="ARBA00023002"/>
    </source>
</evidence>
<keyword evidence="2 6" id="KW-0641">Proline biosynthesis</keyword>
<dbReference type="PIRSF" id="PIRSF000193">
    <property type="entry name" value="Pyrrol-5-carb_rd"/>
    <property type="match status" value="1"/>
</dbReference>
<keyword evidence="6" id="KW-0963">Cytoplasm</keyword>
<comment type="function">
    <text evidence="5 6">Catalyzes the reduction of 1-pyrroline-5-carboxylate (PCA) to L-proline.</text>
</comment>
<gene>
    <name evidence="6 11" type="primary">proC</name>
    <name evidence="11" type="ORF">H8696_05000</name>
</gene>
<dbReference type="GO" id="GO:0005737">
    <property type="term" value="C:cytoplasm"/>
    <property type="evidence" value="ECO:0007669"/>
    <property type="project" value="UniProtKB-SubCell"/>
</dbReference>
<comment type="catalytic activity">
    <reaction evidence="6">
        <text>L-proline + NADP(+) = (S)-1-pyrroline-5-carboxylate + NADPH + 2 H(+)</text>
        <dbReference type="Rhea" id="RHEA:14109"/>
        <dbReference type="ChEBI" id="CHEBI:15378"/>
        <dbReference type="ChEBI" id="CHEBI:17388"/>
        <dbReference type="ChEBI" id="CHEBI:57783"/>
        <dbReference type="ChEBI" id="CHEBI:58349"/>
        <dbReference type="ChEBI" id="CHEBI:60039"/>
        <dbReference type="EC" id="1.5.1.2"/>
    </reaction>
</comment>
<evidence type="ECO:0000259" key="10">
    <source>
        <dbReference type="Pfam" id="PF14748"/>
    </source>
</evidence>
<comment type="catalytic activity">
    <reaction evidence="6">
        <text>L-proline + NAD(+) = (S)-1-pyrroline-5-carboxylate + NADH + 2 H(+)</text>
        <dbReference type="Rhea" id="RHEA:14105"/>
        <dbReference type="ChEBI" id="CHEBI:15378"/>
        <dbReference type="ChEBI" id="CHEBI:17388"/>
        <dbReference type="ChEBI" id="CHEBI:57540"/>
        <dbReference type="ChEBI" id="CHEBI:57945"/>
        <dbReference type="ChEBI" id="CHEBI:60039"/>
        <dbReference type="EC" id="1.5.1.2"/>
    </reaction>
</comment>
<keyword evidence="12" id="KW-1185">Reference proteome</keyword>
<dbReference type="InterPro" id="IPR000304">
    <property type="entry name" value="Pyrroline-COOH_reductase"/>
</dbReference>
<sequence length="264" mass="27847">MARIGFIGAGNMAEAIIRGILGNRLYAGHEILVYDANPQRMDYMVETYKVVPAASNEEMAERAALLVLAVKPQVAPSVLPSVAPHIDGDQSIVSILAGWSLETLRGYFRKGSLVRVMPNMPALVGQGMSAISFEPSASEALKKTVLDIFAATGEVEVLPEHQLDAAGALSGSGPAYVACFMEALADAGVREGLPRATAYRLAAQTLKGTAAVQLETGKLPAEIKDMVCSPGGTSIVGVYELERGRMRAAVIDAVHGAVLRTKEL</sequence>
<dbReference type="EMBL" id="JACRSR010000001">
    <property type="protein sequence ID" value="MBC8531205.1"/>
    <property type="molecule type" value="Genomic_DNA"/>
</dbReference>
<dbReference type="Pfam" id="PF14748">
    <property type="entry name" value="P5CR_dimer"/>
    <property type="match status" value="1"/>
</dbReference>
<comment type="pathway">
    <text evidence="6">Amino-acid biosynthesis; L-proline biosynthesis; L-proline from L-glutamate 5-semialdehyde: step 1/1.</text>
</comment>
<evidence type="ECO:0000313" key="12">
    <source>
        <dbReference type="Proteomes" id="UP000623172"/>
    </source>
</evidence>
<dbReference type="Gene3D" id="3.40.50.720">
    <property type="entry name" value="NAD(P)-binding Rossmann-like Domain"/>
    <property type="match status" value="1"/>
</dbReference>
<dbReference type="SUPFAM" id="SSF51735">
    <property type="entry name" value="NAD(P)-binding Rossmann-fold domains"/>
    <property type="match status" value="1"/>
</dbReference>